<evidence type="ECO:0000256" key="5">
    <source>
        <dbReference type="ARBA" id="ARBA00022821"/>
    </source>
</evidence>
<dbReference type="Gene3D" id="3.80.10.10">
    <property type="entry name" value="Ribonuclease Inhibitor"/>
    <property type="match status" value="3"/>
</dbReference>
<dbReference type="Gene3D" id="1.10.8.430">
    <property type="entry name" value="Helical domain of apoptotic protease-activating factors"/>
    <property type="match status" value="1"/>
</dbReference>
<gene>
    <name evidence="11" type="ORF">HU200_058267</name>
</gene>
<evidence type="ECO:0000313" key="12">
    <source>
        <dbReference type="Proteomes" id="UP000636709"/>
    </source>
</evidence>
<dbReference type="InterPro" id="IPR036388">
    <property type="entry name" value="WH-like_DNA-bd_sf"/>
</dbReference>
<keyword evidence="4" id="KW-0547">Nucleotide-binding</keyword>
<evidence type="ECO:0000259" key="7">
    <source>
        <dbReference type="Pfam" id="PF00931"/>
    </source>
</evidence>
<dbReference type="GO" id="GO:0042742">
    <property type="term" value="P:defense response to bacterium"/>
    <property type="evidence" value="ECO:0007669"/>
    <property type="project" value="UniProtKB-ARBA"/>
</dbReference>
<evidence type="ECO:0000259" key="9">
    <source>
        <dbReference type="Pfam" id="PF23559"/>
    </source>
</evidence>
<dbReference type="FunFam" id="1.10.10.10:FF:000322">
    <property type="entry name" value="Probable disease resistance protein At1g63360"/>
    <property type="match status" value="1"/>
</dbReference>
<evidence type="ECO:0000256" key="4">
    <source>
        <dbReference type="ARBA" id="ARBA00022741"/>
    </source>
</evidence>
<dbReference type="InterPro" id="IPR032675">
    <property type="entry name" value="LRR_dom_sf"/>
</dbReference>
<evidence type="ECO:0000259" key="10">
    <source>
        <dbReference type="Pfam" id="PF25019"/>
    </source>
</evidence>
<feature type="domain" description="Disease resistance protein winged helix" evidence="9">
    <location>
        <begin position="443"/>
        <end position="512"/>
    </location>
</feature>
<dbReference type="InterPro" id="IPR056789">
    <property type="entry name" value="LRR_R13L1-DRL21"/>
</dbReference>
<dbReference type="AlphaFoldDB" id="A0A835AJX4"/>
<feature type="domain" description="NB-ARC" evidence="7">
    <location>
        <begin position="183"/>
        <end position="360"/>
    </location>
</feature>
<accession>A0A835AJX4</accession>
<dbReference type="GO" id="GO:0043531">
    <property type="term" value="F:ADP binding"/>
    <property type="evidence" value="ECO:0007669"/>
    <property type="project" value="InterPro"/>
</dbReference>
<feature type="domain" description="Disease resistance N-terminal" evidence="8">
    <location>
        <begin position="33"/>
        <end position="100"/>
    </location>
</feature>
<reference evidence="11" key="1">
    <citation type="submission" date="2020-07" db="EMBL/GenBank/DDBJ databases">
        <title>Genome sequence and genetic diversity analysis of an under-domesticated orphan crop, white fonio (Digitaria exilis).</title>
        <authorList>
            <person name="Bennetzen J.L."/>
            <person name="Chen S."/>
            <person name="Ma X."/>
            <person name="Wang X."/>
            <person name="Yssel A.E.J."/>
            <person name="Chaluvadi S.R."/>
            <person name="Johnson M."/>
            <person name="Gangashetty P."/>
            <person name="Hamidou F."/>
            <person name="Sanogo M.D."/>
            <person name="Zwaenepoel A."/>
            <person name="Wallace J."/>
            <person name="Van De Peer Y."/>
            <person name="Van Deynze A."/>
        </authorList>
    </citation>
    <scope>NUCLEOTIDE SEQUENCE</scope>
    <source>
        <tissue evidence="11">Leaves</tissue>
    </source>
</reference>
<keyword evidence="6" id="KW-0067">ATP-binding</keyword>
<dbReference type="InterPro" id="IPR002182">
    <property type="entry name" value="NB-ARC"/>
</dbReference>
<keyword evidence="2" id="KW-0433">Leucine-rich repeat</keyword>
<dbReference type="GO" id="GO:0009626">
    <property type="term" value="P:plant-type hypersensitive response"/>
    <property type="evidence" value="ECO:0007669"/>
    <property type="project" value="UniProtKB-ARBA"/>
</dbReference>
<name>A0A835AJX4_9POAL</name>
<dbReference type="GO" id="GO:0002758">
    <property type="term" value="P:innate immune response-activating signaling pathway"/>
    <property type="evidence" value="ECO:0007669"/>
    <property type="project" value="UniProtKB-ARBA"/>
</dbReference>
<dbReference type="GO" id="GO:0005524">
    <property type="term" value="F:ATP binding"/>
    <property type="evidence" value="ECO:0007669"/>
    <property type="project" value="UniProtKB-KW"/>
</dbReference>
<comment type="similarity">
    <text evidence="1">Belongs to the disease resistance NB-LRR family.</text>
</comment>
<organism evidence="11 12">
    <name type="scientific">Digitaria exilis</name>
    <dbReference type="NCBI Taxonomy" id="1010633"/>
    <lineage>
        <taxon>Eukaryota</taxon>
        <taxon>Viridiplantae</taxon>
        <taxon>Streptophyta</taxon>
        <taxon>Embryophyta</taxon>
        <taxon>Tracheophyta</taxon>
        <taxon>Spermatophyta</taxon>
        <taxon>Magnoliopsida</taxon>
        <taxon>Liliopsida</taxon>
        <taxon>Poales</taxon>
        <taxon>Poaceae</taxon>
        <taxon>PACMAD clade</taxon>
        <taxon>Panicoideae</taxon>
        <taxon>Panicodae</taxon>
        <taxon>Paniceae</taxon>
        <taxon>Anthephorinae</taxon>
        <taxon>Digitaria</taxon>
    </lineage>
</organism>
<dbReference type="InterPro" id="IPR041118">
    <property type="entry name" value="Rx_N"/>
</dbReference>
<dbReference type="Pfam" id="PF00931">
    <property type="entry name" value="NB-ARC"/>
    <property type="match status" value="1"/>
</dbReference>
<dbReference type="Pfam" id="PF18052">
    <property type="entry name" value="Rx_N"/>
    <property type="match status" value="1"/>
</dbReference>
<feature type="domain" description="R13L1/DRL21-like LRR repeat region" evidence="10">
    <location>
        <begin position="705"/>
        <end position="818"/>
    </location>
</feature>
<protein>
    <recommendedName>
        <fullName evidence="13">Rp1-like protein</fullName>
    </recommendedName>
</protein>
<dbReference type="PANTHER" id="PTHR36766:SF60">
    <property type="entry name" value="NB-ARC DOMAIN-CONTAINING PROTEIN"/>
    <property type="match status" value="1"/>
</dbReference>
<dbReference type="Gene3D" id="3.40.50.300">
    <property type="entry name" value="P-loop containing nucleotide triphosphate hydrolases"/>
    <property type="match status" value="1"/>
</dbReference>
<proteinExistence type="inferred from homology"/>
<evidence type="ECO:0000313" key="11">
    <source>
        <dbReference type="EMBL" id="KAF8659800.1"/>
    </source>
</evidence>
<evidence type="ECO:0000256" key="2">
    <source>
        <dbReference type="ARBA" id="ARBA00022614"/>
    </source>
</evidence>
<keyword evidence="12" id="KW-1185">Reference proteome</keyword>
<evidence type="ECO:0000259" key="8">
    <source>
        <dbReference type="Pfam" id="PF18052"/>
    </source>
</evidence>
<dbReference type="EMBL" id="JACEFO010002453">
    <property type="protein sequence ID" value="KAF8659800.1"/>
    <property type="molecule type" value="Genomic_DNA"/>
</dbReference>
<dbReference type="Pfam" id="PF23559">
    <property type="entry name" value="WHD_DRP"/>
    <property type="match status" value="1"/>
</dbReference>
<keyword evidence="5" id="KW-0611">Plant defense</keyword>
<dbReference type="InterPro" id="IPR027417">
    <property type="entry name" value="P-loop_NTPase"/>
</dbReference>
<dbReference type="Pfam" id="PF25019">
    <property type="entry name" value="LRR_R13L1-DRL21"/>
    <property type="match status" value="1"/>
</dbReference>
<comment type="caution">
    <text evidence="11">The sequence shown here is derived from an EMBL/GenBank/DDBJ whole genome shotgun (WGS) entry which is preliminary data.</text>
</comment>
<evidence type="ECO:0000256" key="1">
    <source>
        <dbReference type="ARBA" id="ARBA00008894"/>
    </source>
</evidence>
<dbReference type="PRINTS" id="PR00364">
    <property type="entry name" value="DISEASERSIST"/>
</dbReference>
<dbReference type="Proteomes" id="UP000636709">
    <property type="component" value="Unassembled WGS sequence"/>
</dbReference>
<dbReference type="SUPFAM" id="SSF52058">
    <property type="entry name" value="L domain-like"/>
    <property type="match status" value="2"/>
</dbReference>
<evidence type="ECO:0008006" key="13">
    <source>
        <dbReference type="Google" id="ProtNLM"/>
    </source>
</evidence>
<dbReference type="PANTHER" id="PTHR36766">
    <property type="entry name" value="PLANT BROAD-SPECTRUM MILDEW RESISTANCE PROTEIN RPW8"/>
    <property type="match status" value="1"/>
</dbReference>
<evidence type="ECO:0000256" key="3">
    <source>
        <dbReference type="ARBA" id="ARBA00022737"/>
    </source>
</evidence>
<keyword evidence="3" id="KW-0677">Repeat</keyword>
<dbReference type="Gene3D" id="1.20.5.4130">
    <property type="match status" value="1"/>
</dbReference>
<dbReference type="InterPro" id="IPR042197">
    <property type="entry name" value="Apaf_helical"/>
</dbReference>
<sequence>MADVAVVLAGLRWVASPIAKKLLMDASTYLGVDMARDLQELETTVLPQFDLVIHAAQNSRHRSKLEAWLRQLKEAFYDAEDLLAEHEYRLLKRKANASSITTTILKPFRSVTSRTSNLLPENRMLTRKLNELKNILAKSKDFVDLIGLPAGNGGEGPSITGAHIVPLATSLPPPKVFGRDRARDRIIDILTKENDTEECGYMGYSGLAIAGVGGMGKSTLAQYVYNDKRIQEHFDIRMWVCISRKLDVRRHTCEIIESAANGECPRLDNLDTLQCKLRDILSKSERFLLVLDDVWFDESNTEMEWDQLLAPLVSQRSGSKVLATSRRDILPAALCCKQVICLENMDDAEFLALFKHHAFSGAETESQQLRVKLDEIAEKISKGLGQCPLAAKAVGSQLSRKKNISAWKSAQETENLREPMRSLLWSYEKLDPHLQRCFLYCSLFPKGSSFHMTFLVNLWVAQGLVDSCNQNKNMEDTATDYFNEMVSASLFQPDYSSGAGLYTVHDLFHDLAESLSKEDFFRLEDDKVTDIPQTIRHLSVRVKSITKHKLSLCKLHHLRTFIYMGEFEDNLHDVFHDILSNFKKLRVLRLSSYYFLSGDLSKLPASVGELKLLRYLSLEKASVSKLPQSLCTLYRLQFLLLNDKVKYLPRKVCNLSMLRCFKMFSYSIDMEEPEETVFFIRNIGKLTSLQNLCLFSVQRSKGFELEQLRNLKELRGDLMIICLENVTRKDKGLESILCDKRHLEGLTLCWSKKVESEADNRAHLELLEGLMLPRELKHLSLNGYKSDKYPSWLVEGSYFDGLNSFELRDCSKLEDLPPNAEVFRNCSQMFLHNVLNLKALHCIPDGLVNLYISRCPLLMLNSIDEVEQHNEKAIVMTDQLVSLFASICEPPSGPNSKYKWVLFEEHLCLKKLGPLMDTDISVHLRTIEGTLNGEGYEGSVKENFMKAWSYCHEQRMKLLYGNRNKAALVLPSTLCLLRLSSCSISDGALSICLGGLTLLKGLTLDCIMTVSTLPPEEVFQNLTSLETFHISNCWCLMSLGGLQAATSLLELMVRSCPSLGLAHAAESMPLSLQKLSIYHCRVSGRTTLLSIGHLTSLKALSLFDVPDLCMLDGLPLLPVRDLRLIDVPNLSAECISQCRVQNELYLSSSVMISDILSVESFTIPAYLNIQYYKEPSISFEKFEKLASVKYLSFVYCGIQSLPSLRSLTSLEGIRIGECPNLSCLPDMPTSLQQIIISNCKLLKESCKPNGESWPKIAHVPWKLIQ</sequence>
<dbReference type="Gene3D" id="1.10.10.10">
    <property type="entry name" value="Winged helix-like DNA-binding domain superfamily/Winged helix DNA-binding domain"/>
    <property type="match status" value="1"/>
</dbReference>
<dbReference type="OrthoDB" id="785704at2759"/>
<evidence type="ECO:0000256" key="6">
    <source>
        <dbReference type="ARBA" id="ARBA00022840"/>
    </source>
</evidence>
<dbReference type="InterPro" id="IPR058922">
    <property type="entry name" value="WHD_DRP"/>
</dbReference>
<dbReference type="SUPFAM" id="SSF52540">
    <property type="entry name" value="P-loop containing nucleoside triphosphate hydrolases"/>
    <property type="match status" value="1"/>
</dbReference>